<feature type="transmembrane region" description="Helical" evidence="6">
    <location>
        <begin position="90"/>
        <end position="114"/>
    </location>
</feature>
<evidence type="ECO:0000256" key="3">
    <source>
        <dbReference type="ARBA" id="ARBA00022692"/>
    </source>
</evidence>
<dbReference type="KEGG" id="tsin:OXH18_12910"/>
<dbReference type="InterPro" id="IPR015414">
    <property type="entry name" value="TMEM64"/>
</dbReference>
<reference evidence="8" key="1">
    <citation type="submission" date="2022-12" db="EMBL/GenBank/DDBJ databases">
        <title>Polyphasic identification of a Novel Hot-Spring Cyanobacterium Ocullathermofonsia sinensis gen nov. sp. nov. and Genomic Insights on its Adaptations to the Thermal Habitat.</title>
        <authorList>
            <person name="Daroch M."/>
            <person name="Tang J."/>
            <person name="Jiang Y."/>
        </authorList>
    </citation>
    <scope>NUCLEOTIDE SEQUENCE</scope>
    <source>
        <strain evidence="8">PKUAC-SCTA174</strain>
    </source>
</reference>
<comment type="subcellular location">
    <subcellularLocation>
        <location evidence="1 6">Cell membrane</location>
        <topology evidence="1 6">Multi-pass membrane protein</topology>
    </subcellularLocation>
</comment>
<evidence type="ECO:0000256" key="5">
    <source>
        <dbReference type="ARBA" id="ARBA00023136"/>
    </source>
</evidence>
<feature type="transmembrane region" description="Helical" evidence="6">
    <location>
        <begin position="57"/>
        <end position="78"/>
    </location>
</feature>
<dbReference type="GO" id="GO:0005886">
    <property type="term" value="C:plasma membrane"/>
    <property type="evidence" value="ECO:0007669"/>
    <property type="project" value="UniProtKB-SubCell"/>
</dbReference>
<evidence type="ECO:0000256" key="6">
    <source>
        <dbReference type="RuleBase" id="RU366058"/>
    </source>
</evidence>
<sequence>MRKFRKSPARLNTLFTLPNAIALAFLLLCALAGWWFSTQSGLNLSSVDAFVVSIQALGNWGIFAYIAFLVVAIVIGPIPSTPMTMAAGMVWGPVTAGIYGVVGLCLGSIAAYWIGRTLGRSAVKVLMGKSIHFSKHRGEIYLGWIVFVTHLLPVMPYDLVSYGAGISGLSFPIFALANLFGLIPNTLLLTHMGAAFTIGWPIAILLAVVFLSLFIVLPWGIKRHNWFGLRDTIHLE</sequence>
<keyword evidence="4 6" id="KW-1133">Transmembrane helix</keyword>
<feature type="transmembrane region" description="Helical" evidence="6">
    <location>
        <begin position="198"/>
        <end position="221"/>
    </location>
</feature>
<protein>
    <recommendedName>
        <fullName evidence="6">TVP38/TMEM64 family membrane protein</fullName>
    </recommendedName>
</protein>
<dbReference type="EMBL" id="CP113797">
    <property type="protein sequence ID" value="WAL58097.1"/>
    <property type="molecule type" value="Genomic_DNA"/>
</dbReference>
<evidence type="ECO:0000313" key="8">
    <source>
        <dbReference type="EMBL" id="WAL58097.1"/>
    </source>
</evidence>
<keyword evidence="9" id="KW-1185">Reference proteome</keyword>
<evidence type="ECO:0000256" key="2">
    <source>
        <dbReference type="ARBA" id="ARBA00022475"/>
    </source>
</evidence>
<dbReference type="AlphaFoldDB" id="A0A9E9C869"/>
<evidence type="ECO:0000256" key="1">
    <source>
        <dbReference type="ARBA" id="ARBA00004651"/>
    </source>
</evidence>
<name>A0A9E9C869_9CYAN</name>
<dbReference type="InterPro" id="IPR032816">
    <property type="entry name" value="VTT_dom"/>
</dbReference>
<feature type="transmembrane region" description="Helical" evidence="6">
    <location>
        <begin position="12"/>
        <end position="37"/>
    </location>
</feature>
<gene>
    <name evidence="8" type="ORF">OXH18_12910</name>
</gene>
<evidence type="ECO:0000259" key="7">
    <source>
        <dbReference type="Pfam" id="PF09335"/>
    </source>
</evidence>
<feature type="transmembrane region" description="Helical" evidence="6">
    <location>
        <begin position="140"/>
        <end position="159"/>
    </location>
</feature>
<keyword evidence="2 6" id="KW-1003">Cell membrane</keyword>
<accession>A0A9E9C869</accession>
<evidence type="ECO:0000313" key="9">
    <source>
        <dbReference type="Proteomes" id="UP001163152"/>
    </source>
</evidence>
<proteinExistence type="inferred from homology"/>
<keyword evidence="3 6" id="KW-0812">Transmembrane</keyword>
<evidence type="ECO:0000256" key="4">
    <source>
        <dbReference type="ARBA" id="ARBA00022989"/>
    </source>
</evidence>
<feature type="domain" description="VTT" evidence="7">
    <location>
        <begin position="78"/>
        <end position="194"/>
    </location>
</feature>
<dbReference type="Proteomes" id="UP001163152">
    <property type="component" value="Chromosome"/>
</dbReference>
<dbReference type="Pfam" id="PF09335">
    <property type="entry name" value="VTT_dom"/>
    <property type="match status" value="1"/>
</dbReference>
<dbReference type="RefSeq" id="WP_268607493.1">
    <property type="nucleotide sequence ID" value="NZ_CP113797.1"/>
</dbReference>
<feature type="transmembrane region" description="Helical" evidence="6">
    <location>
        <begin position="171"/>
        <end position="192"/>
    </location>
</feature>
<comment type="similarity">
    <text evidence="6">Belongs to the TVP38/TMEM64 family.</text>
</comment>
<dbReference type="PANTHER" id="PTHR12677">
    <property type="entry name" value="GOLGI APPARATUS MEMBRANE PROTEIN TVP38-RELATED"/>
    <property type="match status" value="1"/>
</dbReference>
<dbReference type="PANTHER" id="PTHR12677:SF59">
    <property type="entry name" value="GOLGI APPARATUS MEMBRANE PROTEIN TVP38-RELATED"/>
    <property type="match status" value="1"/>
</dbReference>
<keyword evidence="5 6" id="KW-0472">Membrane</keyword>
<organism evidence="8 9">
    <name type="scientific">Thermocoleostomius sinensis A174</name>
    <dbReference type="NCBI Taxonomy" id="2016057"/>
    <lineage>
        <taxon>Bacteria</taxon>
        <taxon>Bacillati</taxon>
        <taxon>Cyanobacteriota</taxon>
        <taxon>Cyanophyceae</taxon>
        <taxon>Oculatellales</taxon>
        <taxon>Oculatellaceae</taxon>
        <taxon>Thermocoleostomius</taxon>
    </lineage>
</organism>